<accession>A0A1E4TWN7</accession>
<dbReference type="InterPro" id="IPR011074">
    <property type="entry name" value="CRAL/TRIO_N_dom"/>
</dbReference>
<dbReference type="SUPFAM" id="SSF52087">
    <property type="entry name" value="CRAL/TRIO domain"/>
    <property type="match status" value="1"/>
</dbReference>
<dbReference type="InterPro" id="IPR036865">
    <property type="entry name" value="CRAL-TRIO_dom_sf"/>
</dbReference>
<dbReference type="GO" id="GO:0046488">
    <property type="term" value="P:phosphatidylinositol metabolic process"/>
    <property type="evidence" value="ECO:0007669"/>
    <property type="project" value="EnsemblFungi"/>
</dbReference>
<dbReference type="SMART" id="SM01100">
    <property type="entry name" value="CRAL_TRIO_N"/>
    <property type="match status" value="1"/>
</dbReference>
<organism evidence="3 4">
    <name type="scientific">Pachysolen tannophilus NRRL Y-2460</name>
    <dbReference type="NCBI Taxonomy" id="669874"/>
    <lineage>
        <taxon>Eukaryota</taxon>
        <taxon>Fungi</taxon>
        <taxon>Dikarya</taxon>
        <taxon>Ascomycota</taxon>
        <taxon>Saccharomycotina</taxon>
        <taxon>Pichiomycetes</taxon>
        <taxon>Pachysolenaceae</taxon>
        <taxon>Pachysolen</taxon>
    </lineage>
</organism>
<evidence type="ECO:0000256" key="1">
    <source>
        <dbReference type="SAM" id="MobiDB-lite"/>
    </source>
</evidence>
<dbReference type="SMART" id="SM00516">
    <property type="entry name" value="SEC14"/>
    <property type="match status" value="1"/>
</dbReference>
<dbReference type="PANTHER" id="PTHR46590:SF1">
    <property type="entry name" value="PHOSPHATIDYLINOSITOL TRANSFER PROTEIN CSR1"/>
    <property type="match status" value="1"/>
</dbReference>
<dbReference type="GO" id="GO:0005811">
    <property type="term" value="C:lipid droplet"/>
    <property type="evidence" value="ECO:0007669"/>
    <property type="project" value="EnsemblFungi"/>
</dbReference>
<dbReference type="GO" id="GO:2001247">
    <property type="term" value="P:positive regulation of phosphatidylcholine biosynthetic process"/>
    <property type="evidence" value="ECO:0007669"/>
    <property type="project" value="EnsemblFungi"/>
</dbReference>
<dbReference type="STRING" id="669874.A0A1E4TWN7"/>
<dbReference type="Pfam" id="PF00650">
    <property type="entry name" value="CRAL_TRIO"/>
    <property type="match status" value="1"/>
</dbReference>
<dbReference type="Proteomes" id="UP000094236">
    <property type="component" value="Unassembled WGS sequence"/>
</dbReference>
<protein>
    <recommendedName>
        <fullName evidence="2">CRAL-TRIO domain-containing protein</fullName>
    </recommendedName>
</protein>
<dbReference type="Gene3D" id="3.40.525.10">
    <property type="entry name" value="CRAL-TRIO lipid binding domain"/>
    <property type="match status" value="1"/>
</dbReference>
<dbReference type="GO" id="GO:0005829">
    <property type="term" value="C:cytosol"/>
    <property type="evidence" value="ECO:0007669"/>
    <property type="project" value="EnsemblFungi"/>
</dbReference>
<feature type="compositionally biased region" description="Low complexity" evidence="1">
    <location>
        <begin position="89"/>
        <end position="103"/>
    </location>
</feature>
<name>A0A1E4TWN7_PACTA</name>
<dbReference type="InterPro" id="IPR036273">
    <property type="entry name" value="CRAL/TRIO_N_dom_sf"/>
</dbReference>
<keyword evidence="4" id="KW-1185">Reference proteome</keyword>
<proteinExistence type="predicted"/>
<feature type="domain" description="CRAL-TRIO" evidence="2">
    <location>
        <begin position="222"/>
        <end position="381"/>
    </location>
</feature>
<evidence type="ECO:0000313" key="3">
    <source>
        <dbReference type="EMBL" id="ODV96146.1"/>
    </source>
</evidence>
<evidence type="ECO:0000313" key="4">
    <source>
        <dbReference type="Proteomes" id="UP000094236"/>
    </source>
</evidence>
<feature type="compositionally biased region" description="Basic residues" evidence="1">
    <location>
        <begin position="104"/>
        <end position="121"/>
    </location>
</feature>
<dbReference type="AlphaFoldDB" id="A0A1E4TWN7"/>
<dbReference type="OrthoDB" id="43460at2759"/>
<dbReference type="GO" id="GO:0043001">
    <property type="term" value="P:Golgi to plasma membrane protein transport"/>
    <property type="evidence" value="ECO:0007669"/>
    <property type="project" value="EnsemblFungi"/>
</dbReference>
<dbReference type="SUPFAM" id="SSF46938">
    <property type="entry name" value="CRAL/TRIO N-terminal domain"/>
    <property type="match status" value="1"/>
</dbReference>
<dbReference type="PANTHER" id="PTHR46590">
    <property type="entry name" value="PHOSPHATIDYLINOSITOL TRANSFER PROTEIN CSR1-RELATED"/>
    <property type="match status" value="1"/>
</dbReference>
<dbReference type="GO" id="GO:0005768">
    <property type="term" value="C:endosome"/>
    <property type="evidence" value="ECO:0007669"/>
    <property type="project" value="EnsemblFungi"/>
</dbReference>
<dbReference type="GO" id="GO:0045717">
    <property type="term" value="P:negative regulation of fatty acid biosynthetic process"/>
    <property type="evidence" value="ECO:0007669"/>
    <property type="project" value="EnsemblFungi"/>
</dbReference>
<dbReference type="Pfam" id="PF03765">
    <property type="entry name" value="CRAL_TRIO_N"/>
    <property type="match status" value="1"/>
</dbReference>
<dbReference type="InterPro" id="IPR052432">
    <property type="entry name" value="PITP/CRAL-TRIO"/>
</dbReference>
<evidence type="ECO:0000259" key="2">
    <source>
        <dbReference type="PROSITE" id="PS50191"/>
    </source>
</evidence>
<feature type="compositionally biased region" description="Low complexity" evidence="1">
    <location>
        <begin position="1"/>
        <end position="11"/>
    </location>
</feature>
<dbReference type="InterPro" id="IPR001251">
    <property type="entry name" value="CRAL-TRIO_dom"/>
</dbReference>
<dbReference type="CDD" id="cd00170">
    <property type="entry name" value="SEC14"/>
    <property type="match status" value="1"/>
</dbReference>
<dbReference type="GO" id="GO:0008526">
    <property type="term" value="F:phosphatidylinositol transfer activity"/>
    <property type="evidence" value="ECO:0007669"/>
    <property type="project" value="EnsemblFungi"/>
</dbReference>
<feature type="region of interest" description="Disordered" evidence="1">
    <location>
        <begin position="71"/>
        <end position="122"/>
    </location>
</feature>
<dbReference type="EMBL" id="KV454013">
    <property type="protein sequence ID" value="ODV96146.1"/>
    <property type="molecule type" value="Genomic_DNA"/>
</dbReference>
<gene>
    <name evidence="3" type="ORF">PACTADRAFT_49547</name>
</gene>
<feature type="region of interest" description="Disordered" evidence="1">
    <location>
        <begin position="1"/>
        <end position="27"/>
    </location>
</feature>
<sequence length="479" mass="55470">MNGTSSSSSKTKVSRNHIPSSAELFSDNETRYPKGRVENLTADQEYVLKEVWGYLLKFWGYDVVLPQKYKSSDNGSPVIHRTNTVNSIKSNSTARTSSTSSGSSKKKFMSRFGGNKKKNGHHNVDELTRQVSQLSTEPGVSVNTDMAIHNSFKNMKGEQVKQDFWKFLRHDTPDNLVLRFVRARKWNADKSLMMLANTLHWRVHETKVDKIFEGNELAFIDKDGVMLQFDKGKAYIRGYDLKGKPIVIVRPRFHHSSDQNEEDMQTFILLVIEYARLFLNEPVDSASIIFDLTDFSMANMDYAPVKFMVKCFEAHYPESLGTLLIHKAPWVFGGIWSIIKNWLDPVVASKINFTKNLKDLQKFVDIKHIPKELGGNDTFNYKYIKPSEKDKRLASDACKTELLQEREELIAKFIESTILWVESTEKSDNDRYRKEKILIGRQLSNNYIALWPYLVNKTIYHRFGYLELQEFEIFYDSID</sequence>
<reference evidence="4" key="1">
    <citation type="submission" date="2016-05" db="EMBL/GenBank/DDBJ databases">
        <title>Comparative genomics of biotechnologically important yeasts.</title>
        <authorList>
            <consortium name="DOE Joint Genome Institute"/>
            <person name="Riley R."/>
            <person name="Haridas S."/>
            <person name="Wolfe K.H."/>
            <person name="Lopes M.R."/>
            <person name="Hittinger C.T."/>
            <person name="Goker M."/>
            <person name="Salamov A."/>
            <person name="Wisecaver J."/>
            <person name="Long T.M."/>
            <person name="Aerts A.L."/>
            <person name="Barry K."/>
            <person name="Choi C."/>
            <person name="Clum A."/>
            <person name="Coughlan A.Y."/>
            <person name="Deshpande S."/>
            <person name="Douglass A.P."/>
            <person name="Hanson S.J."/>
            <person name="Klenk H.-P."/>
            <person name="Labutti K."/>
            <person name="Lapidus A."/>
            <person name="Lindquist E."/>
            <person name="Lipzen A."/>
            <person name="Meier-Kolthoff J.P."/>
            <person name="Ohm R.A."/>
            <person name="Otillar R.P."/>
            <person name="Pangilinan J."/>
            <person name="Peng Y."/>
            <person name="Rokas A."/>
            <person name="Rosa C.A."/>
            <person name="Scheuner C."/>
            <person name="Sibirny A.A."/>
            <person name="Slot J.C."/>
            <person name="Stielow J.B."/>
            <person name="Sun H."/>
            <person name="Kurtzman C.P."/>
            <person name="Blackwell M."/>
            <person name="Grigoriev I.V."/>
            <person name="Jeffries T.W."/>
        </authorList>
    </citation>
    <scope>NUCLEOTIDE SEQUENCE [LARGE SCALE GENOMIC DNA]</scope>
    <source>
        <strain evidence="4">NRRL Y-2460</strain>
    </source>
</reference>
<dbReference type="PROSITE" id="PS50191">
    <property type="entry name" value="CRAL_TRIO"/>
    <property type="match status" value="1"/>
</dbReference>
<dbReference type="GO" id="GO:1901352">
    <property type="term" value="P:negative regulation of phosphatidylglycerol biosynthetic process"/>
    <property type="evidence" value="ECO:0007669"/>
    <property type="project" value="EnsemblFungi"/>
</dbReference>